<dbReference type="InterPro" id="IPR018490">
    <property type="entry name" value="cNMP-bd_dom_sf"/>
</dbReference>
<dbReference type="PROSITE" id="PS50042">
    <property type="entry name" value="CNMP_BINDING_3"/>
    <property type="match status" value="1"/>
</dbReference>
<dbReference type="SMART" id="SM00387">
    <property type="entry name" value="HATPase_c"/>
    <property type="match status" value="1"/>
</dbReference>
<organism evidence="7 8">
    <name type="scientific">Chamaesiphon polymorphus CCALA 037</name>
    <dbReference type="NCBI Taxonomy" id="2107692"/>
    <lineage>
        <taxon>Bacteria</taxon>
        <taxon>Bacillati</taxon>
        <taxon>Cyanobacteriota</taxon>
        <taxon>Cyanophyceae</taxon>
        <taxon>Gomontiellales</taxon>
        <taxon>Chamaesiphonaceae</taxon>
        <taxon>Chamaesiphon</taxon>
    </lineage>
</organism>
<dbReference type="EC" id="2.7.13.3" evidence="2"/>
<dbReference type="SUPFAM" id="SSF55874">
    <property type="entry name" value="ATPase domain of HSP90 chaperone/DNA topoisomerase II/histidine kinase"/>
    <property type="match status" value="1"/>
</dbReference>
<dbReference type="CDD" id="cd00038">
    <property type="entry name" value="CAP_ED"/>
    <property type="match status" value="1"/>
</dbReference>
<name>A0A2T1GC16_9CYAN</name>
<evidence type="ECO:0000259" key="6">
    <source>
        <dbReference type="PROSITE" id="PS50109"/>
    </source>
</evidence>
<dbReference type="InterPro" id="IPR036097">
    <property type="entry name" value="HisK_dim/P_sf"/>
</dbReference>
<feature type="domain" description="Cyclic nucleotide-binding" evidence="5">
    <location>
        <begin position="1"/>
        <end position="61"/>
    </location>
</feature>
<dbReference type="GO" id="GO:0000155">
    <property type="term" value="F:phosphorelay sensor kinase activity"/>
    <property type="evidence" value="ECO:0007669"/>
    <property type="project" value="InterPro"/>
</dbReference>
<dbReference type="SUPFAM" id="SSF47384">
    <property type="entry name" value="Homodimeric domain of signal transducing histidine kinase"/>
    <property type="match status" value="1"/>
</dbReference>
<dbReference type="Gene3D" id="2.60.120.10">
    <property type="entry name" value="Jelly Rolls"/>
    <property type="match status" value="1"/>
</dbReference>
<dbReference type="Proteomes" id="UP000238937">
    <property type="component" value="Unassembled WGS sequence"/>
</dbReference>
<dbReference type="InterPro" id="IPR005467">
    <property type="entry name" value="His_kinase_dom"/>
</dbReference>
<dbReference type="PANTHER" id="PTHR43065:SF48">
    <property type="entry name" value="HISTIDINE KINASE"/>
    <property type="match status" value="1"/>
</dbReference>
<comment type="catalytic activity">
    <reaction evidence="1">
        <text>ATP + protein L-histidine = ADP + protein N-phospho-L-histidine.</text>
        <dbReference type="EC" id="2.7.13.3"/>
    </reaction>
</comment>
<dbReference type="PROSITE" id="PS50109">
    <property type="entry name" value="HIS_KIN"/>
    <property type="match status" value="1"/>
</dbReference>
<gene>
    <name evidence="7" type="ORF">C7B77_16810</name>
</gene>
<dbReference type="AlphaFoldDB" id="A0A2T1GC16"/>
<evidence type="ECO:0000313" key="8">
    <source>
        <dbReference type="Proteomes" id="UP000238937"/>
    </source>
</evidence>
<keyword evidence="4" id="KW-0902">Two-component regulatory system</keyword>
<dbReference type="InterPro" id="IPR036890">
    <property type="entry name" value="HATPase_C_sf"/>
</dbReference>
<keyword evidence="3" id="KW-0808">Transferase</keyword>
<proteinExistence type="predicted"/>
<dbReference type="EMBL" id="PVWO01000226">
    <property type="protein sequence ID" value="PSB54878.1"/>
    <property type="molecule type" value="Genomic_DNA"/>
</dbReference>
<evidence type="ECO:0000259" key="5">
    <source>
        <dbReference type="PROSITE" id="PS50042"/>
    </source>
</evidence>
<dbReference type="InterPro" id="IPR014710">
    <property type="entry name" value="RmlC-like_jellyroll"/>
</dbReference>
<dbReference type="InterPro" id="IPR000595">
    <property type="entry name" value="cNMP-bd_dom"/>
</dbReference>
<keyword evidence="8" id="KW-1185">Reference proteome</keyword>
<keyword evidence="3" id="KW-0418">Kinase</keyword>
<protein>
    <recommendedName>
        <fullName evidence="2">histidine kinase</fullName>
        <ecNumber evidence="2">2.7.13.3</ecNumber>
    </recommendedName>
</protein>
<accession>A0A2T1GC16</accession>
<dbReference type="SUPFAM" id="SSF51206">
    <property type="entry name" value="cAMP-binding domain-like"/>
    <property type="match status" value="1"/>
</dbReference>
<dbReference type="PRINTS" id="PR00344">
    <property type="entry name" value="BCTRLSENSOR"/>
</dbReference>
<evidence type="ECO:0000313" key="7">
    <source>
        <dbReference type="EMBL" id="PSB54878.1"/>
    </source>
</evidence>
<dbReference type="InterPro" id="IPR003594">
    <property type="entry name" value="HATPase_dom"/>
</dbReference>
<evidence type="ECO:0000256" key="4">
    <source>
        <dbReference type="ARBA" id="ARBA00023012"/>
    </source>
</evidence>
<comment type="caution">
    <text evidence="7">The sequence shown here is derived from an EMBL/GenBank/DDBJ whole genome shotgun (WGS) entry which is preliminary data.</text>
</comment>
<evidence type="ECO:0000256" key="3">
    <source>
        <dbReference type="ARBA" id="ARBA00022777"/>
    </source>
</evidence>
<dbReference type="Gene3D" id="1.10.287.130">
    <property type="match status" value="1"/>
</dbReference>
<evidence type="ECO:0000256" key="2">
    <source>
        <dbReference type="ARBA" id="ARBA00012438"/>
    </source>
</evidence>
<dbReference type="InterPro" id="IPR004358">
    <property type="entry name" value="Sig_transdc_His_kin-like_C"/>
</dbReference>
<dbReference type="OrthoDB" id="9773246at2"/>
<evidence type="ECO:0000256" key="1">
    <source>
        <dbReference type="ARBA" id="ARBA00000085"/>
    </source>
</evidence>
<reference evidence="7 8" key="1">
    <citation type="submission" date="2018-03" db="EMBL/GenBank/DDBJ databases">
        <title>The ancient ancestry and fast evolution of plastids.</title>
        <authorList>
            <person name="Moore K.R."/>
            <person name="Magnabosco C."/>
            <person name="Momper L."/>
            <person name="Gold D.A."/>
            <person name="Bosak T."/>
            <person name="Fournier G.P."/>
        </authorList>
    </citation>
    <scope>NUCLEOTIDE SEQUENCE [LARGE SCALE GENOMIC DNA]</scope>
    <source>
        <strain evidence="7 8">CCALA 037</strain>
    </source>
</reference>
<feature type="domain" description="Histidine kinase" evidence="6">
    <location>
        <begin position="226"/>
        <end position="390"/>
    </location>
</feature>
<dbReference type="Pfam" id="PF02518">
    <property type="entry name" value="HATPase_c"/>
    <property type="match status" value="1"/>
</dbReference>
<dbReference type="PANTHER" id="PTHR43065">
    <property type="entry name" value="SENSOR HISTIDINE KINASE"/>
    <property type="match status" value="1"/>
</dbReference>
<dbReference type="Gene3D" id="3.30.565.10">
    <property type="entry name" value="Histidine kinase-like ATPase, C-terminal domain"/>
    <property type="match status" value="1"/>
</dbReference>
<sequence length="390" mass="43051">MTLGAGEVFAELILLLDQPYPTSGRALTDVQLYKLVPDDFWKMLELCPGVMRRILKIAVERSQIHETVTQQQAKLISLGTLSAGLAHELNNPAAAVRSNVQNLETALQTLPSLALRLHQQPFTAAQIAFLDDLYQRATTAAIESSSLDPIAQSEAEDAIADWLADREIANPWQLAPMLVMAELDAARLDEVAAQISPDCLECVLTWLETTLTSIKLLEEIQLGSTRISELITAMKNYSYLDRSPLQQIDIHEGIENTLIILKHKLKYGVSVTKEYAANLPQISAYAPQLNQVWTNLIDNAIDATNGKGQLWIRTALEDECILVEIADDGAGIPGDVRSRIFDQFFTTKEVGKGTGLGLDIARRIVGQHQGKISFTSEPGNTRFQVRLPIK</sequence>